<feature type="transmembrane region" description="Helical" evidence="6">
    <location>
        <begin position="153"/>
        <end position="176"/>
    </location>
</feature>
<proteinExistence type="predicted"/>
<keyword evidence="2" id="KW-1003">Cell membrane</keyword>
<comment type="subcellular location">
    <subcellularLocation>
        <location evidence="1">Cell membrane</location>
        <topology evidence="1">Multi-pass membrane protein</topology>
    </subcellularLocation>
</comment>
<dbReference type="Proteomes" id="UP000228700">
    <property type="component" value="Unassembled WGS sequence"/>
</dbReference>
<evidence type="ECO:0000313" key="8">
    <source>
        <dbReference type="Proteomes" id="UP000228700"/>
    </source>
</evidence>
<gene>
    <name evidence="7" type="ORF">COV01_01420</name>
</gene>
<organism evidence="7 8">
    <name type="scientific">Candidatus Taylorbacteria bacterium CG10_big_fil_rev_8_21_14_0_10_41_48</name>
    <dbReference type="NCBI Taxonomy" id="1975024"/>
    <lineage>
        <taxon>Bacteria</taxon>
        <taxon>Candidatus Tayloriibacteriota</taxon>
    </lineage>
</organism>
<feature type="transmembrane region" description="Helical" evidence="6">
    <location>
        <begin position="29"/>
        <end position="50"/>
    </location>
</feature>
<reference evidence="8" key="1">
    <citation type="submission" date="2017-09" db="EMBL/GenBank/DDBJ databases">
        <title>Depth-based differentiation of microbial function through sediment-hosted aquifers and enrichment of novel symbionts in the deep terrestrial subsurface.</title>
        <authorList>
            <person name="Probst A.J."/>
            <person name="Ladd B."/>
            <person name="Jarett J.K."/>
            <person name="Geller-Mcgrath D.E."/>
            <person name="Sieber C.M.K."/>
            <person name="Emerson J.B."/>
            <person name="Anantharaman K."/>
            <person name="Thomas B.C."/>
            <person name="Malmstrom R."/>
            <person name="Stieglmeier M."/>
            <person name="Klingl A."/>
            <person name="Woyke T."/>
            <person name="Ryan C.M."/>
            <person name="Banfield J.F."/>
        </authorList>
    </citation>
    <scope>NUCLEOTIDE SEQUENCE [LARGE SCALE GENOMIC DNA]</scope>
</reference>
<comment type="caution">
    <text evidence="7">The sequence shown here is derived from an EMBL/GenBank/DDBJ whole genome shotgun (WGS) entry which is preliminary data.</text>
</comment>
<feature type="transmembrane region" description="Helical" evidence="6">
    <location>
        <begin position="182"/>
        <end position="203"/>
    </location>
</feature>
<dbReference type="GO" id="GO:0005886">
    <property type="term" value="C:plasma membrane"/>
    <property type="evidence" value="ECO:0007669"/>
    <property type="project" value="UniProtKB-SubCell"/>
</dbReference>
<evidence type="ECO:0008006" key="9">
    <source>
        <dbReference type="Google" id="ProtNLM"/>
    </source>
</evidence>
<feature type="transmembrane region" description="Helical" evidence="6">
    <location>
        <begin position="111"/>
        <end position="132"/>
    </location>
</feature>
<accession>A0A2M8LCN5</accession>
<dbReference type="EMBL" id="PFEQ01000006">
    <property type="protein sequence ID" value="PJE74368.1"/>
    <property type="molecule type" value="Genomic_DNA"/>
</dbReference>
<dbReference type="PANTHER" id="PTHR23513">
    <property type="entry name" value="INTEGRAL MEMBRANE EFFLUX PROTEIN-RELATED"/>
    <property type="match status" value="1"/>
</dbReference>
<dbReference type="Gene3D" id="1.20.1250.20">
    <property type="entry name" value="MFS general substrate transporter like domains"/>
    <property type="match status" value="2"/>
</dbReference>
<feature type="transmembrane region" description="Helical" evidence="6">
    <location>
        <begin position="86"/>
        <end position="105"/>
    </location>
</feature>
<dbReference type="PANTHER" id="PTHR23513:SF6">
    <property type="entry name" value="MAJOR FACILITATOR SUPERFAMILY ASSOCIATED DOMAIN-CONTAINING PROTEIN"/>
    <property type="match status" value="1"/>
</dbReference>
<evidence type="ECO:0000256" key="5">
    <source>
        <dbReference type="ARBA" id="ARBA00023136"/>
    </source>
</evidence>
<keyword evidence="3 6" id="KW-0812">Transmembrane</keyword>
<feature type="transmembrane region" description="Helical" evidence="6">
    <location>
        <begin position="288"/>
        <end position="314"/>
    </location>
</feature>
<dbReference type="SUPFAM" id="SSF103473">
    <property type="entry name" value="MFS general substrate transporter"/>
    <property type="match status" value="2"/>
</dbReference>
<feature type="transmembrane region" description="Helical" evidence="6">
    <location>
        <begin position="224"/>
        <end position="249"/>
    </location>
</feature>
<name>A0A2M8LCN5_9BACT</name>
<dbReference type="InterPro" id="IPR036259">
    <property type="entry name" value="MFS_trans_sf"/>
</dbReference>
<feature type="transmembrane region" description="Helical" evidence="6">
    <location>
        <begin position="56"/>
        <end position="79"/>
    </location>
</feature>
<keyword evidence="5 6" id="KW-0472">Membrane</keyword>
<dbReference type="AlphaFoldDB" id="A0A2M8LCN5"/>
<protein>
    <recommendedName>
        <fullName evidence="9">Major facilitator superfamily (MFS) profile domain-containing protein</fullName>
    </recommendedName>
</protein>
<evidence type="ECO:0000256" key="4">
    <source>
        <dbReference type="ARBA" id="ARBA00022989"/>
    </source>
</evidence>
<feature type="transmembrane region" description="Helical" evidence="6">
    <location>
        <begin position="361"/>
        <end position="392"/>
    </location>
</feature>
<evidence type="ECO:0000256" key="1">
    <source>
        <dbReference type="ARBA" id="ARBA00004651"/>
    </source>
</evidence>
<evidence type="ECO:0000313" key="7">
    <source>
        <dbReference type="EMBL" id="PJE74368.1"/>
    </source>
</evidence>
<evidence type="ECO:0000256" key="3">
    <source>
        <dbReference type="ARBA" id="ARBA00022692"/>
    </source>
</evidence>
<feature type="transmembrane region" description="Helical" evidence="6">
    <location>
        <begin position="255"/>
        <end position="276"/>
    </location>
</feature>
<evidence type="ECO:0000256" key="6">
    <source>
        <dbReference type="SAM" id="Phobius"/>
    </source>
</evidence>
<sequence length="404" mass="45195">MQAIIARVIRDAGVSGISRDLKALYGHRVFLRVGFGITTVFTVALIYQYFNNSFFAVALVYGLMHVFVFFLTPVSSIFIRRWGIRSMLLMAVPAVTLGTASLYQFASGGEYALYGLLFFTILMGIYKVLYWVPYQVDFSLLLDRRRRGGQIALLRNIADLIIVATPFIGGLVVASFGFETLYILALIIISFSIVPIFFIETAYENYSWSYLQTMKEIVSSRNRTLVLAYIGDGMQTMVLTAIWPLLVFILLDEEYVALGLITALTLLAVLLLRLVTGNLFDTWNKSRLITIGAILASSGWMFKVLVATPFQVFISETYHGMGRTVNKTSFDAMTYEQAADNGRFIDEYTTLKEMSLAIGRISILAIMSLVVFYFGLQAGFIVALVLSAVATLSTMLLKDRVRLI</sequence>
<evidence type="ECO:0000256" key="2">
    <source>
        <dbReference type="ARBA" id="ARBA00022475"/>
    </source>
</evidence>
<keyword evidence="4 6" id="KW-1133">Transmembrane helix</keyword>